<dbReference type="AlphaFoldDB" id="A0A3N2D9J1"/>
<sequence length="454" mass="47275">MKRSILVGVATLAAATLTLSACGGGNGSGDSTGGTDASTGSTSEGTDGGDTGSDEPVTLSLAGWSLETTPEFKVLADGFSAEHPNVTIELKDYDAANYETQITADLAGGSAPDLYTIKQLMSFPTFQEGGQLMDVSDVAGGLSSDINGLANYEVDGVTYAIPYRQDAWYLYYNKDLFDAAGVAYPDGTWTWEDYDAAAEKLTSGLASAGKTDVKGTYQHSWQSLVQGFANAQAGDADTFFAADWDYMVPFYEDALARQSAGSQVDFGSITTNSLTYQGQFGTQKTATMLMGSWYVATYLAQQVSGDAETFNWGFAPAPQLDAAATSSPVTFGSTTAIGINPKIDSAKVDAAKEFLAYIGSEAASVELAKIGIMPAYTTQPVADAMFGIEGMPTDDLSKSAFSDQTVGLEVPIGSKSNALNNVLKDAHTEIMSGSVAPADGIAAAADRAKSEVLG</sequence>
<dbReference type="InterPro" id="IPR050490">
    <property type="entry name" value="Bact_solute-bd_prot1"/>
</dbReference>
<feature type="region of interest" description="Disordered" evidence="1">
    <location>
        <begin position="23"/>
        <end position="56"/>
    </location>
</feature>
<gene>
    <name evidence="3" type="ORF">EDD28_1034</name>
</gene>
<accession>A0A3N2D9J1</accession>
<dbReference type="PANTHER" id="PTHR43649">
    <property type="entry name" value="ARABINOSE-BINDING PROTEIN-RELATED"/>
    <property type="match status" value="1"/>
</dbReference>
<comment type="caution">
    <text evidence="3">The sequence shown here is derived from an EMBL/GenBank/DDBJ whole genome shotgun (WGS) entry which is preliminary data.</text>
</comment>
<organism evidence="3 4">
    <name type="scientific">Salana multivorans</name>
    <dbReference type="NCBI Taxonomy" id="120377"/>
    <lineage>
        <taxon>Bacteria</taxon>
        <taxon>Bacillati</taxon>
        <taxon>Actinomycetota</taxon>
        <taxon>Actinomycetes</taxon>
        <taxon>Micrococcales</taxon>
        <taxon>Beutenbergiaceae</taxon>
        <taxon>Salana</taxon>
    </lineage>
</organism>
<dbReference type="PROSITE" id="PS51257">
    <property type="entry name" value="PROKAR_LIPOPROTEIN"/>
    <property type="match status" value="1"/>
</dbReference>
<feature type="compositionally biased region" description="Gly residues" evidence="1">
    <location>
        <begin position="23"/>
        <end position="32"/>
    </location>
</feature>
<dbReference type="PANTHER" id="PTHR43649:SF12">
    <property type="entry name" value="DIACETYLCHITOBIOSE BINDING PROTEIN DASA"/>
    <property type="match status" value="1"/>
</dbReference>
<evidence type="ECO:0000256" key="1">
    <source>
        <dbReference type="SAM" id="MobiDB-lite"/>
    </source>
</evidence>
<evidence type="ECO:0000313" key="3">
    <source>
        <dbReference type="EMBL" id="ROR96449.1"/>
    </source>
</evidence>
<dbReference type="Pfam" id="PF01547">
    <property type="entry name" value="SBP_bac_1"/>
    <property type="match status" value="1"/>
</dbReference>
<protein>
    <submittedName>
        <fullName evidence="3">Carbohydrate ABC transporter substrate-binding protein (CUT1 family)</fullName>
    </submittedName>
</protein>
<feature type="chain" id="PRO_5039288740" evidence="2">
    <location>
        <begin position="22"/>
        <end position="454"/>
    </location>
</feature>
<dbReference type="Gene3D" id="3.40.190.10">
    <property type="entry name" value="Periplasmic binding protein-like II"/>
    <property type="match status" value="1"/>
</dbReference>
<name>A0A3N2D9J1_9MICO</name>
<dbReference type="EMBL" id="RKHQ01000001">
    <property type="protein sequence ID" value="ROR96449.1"/>
    <property type="molecule type" value="Genomic_DNA"/>
</dbReference>
<dbReference type="Proteomes" id="UP000275356">
    <property type="component" value="Unassembled WGS sequence"/>
</dbReference>
<dbReference type="SUPFAM" id="SSF53850">
    <property type="entry name" value="Periplasmic binding protein-like II"/>
    <property type="match status" value="1"/>
</dbReference>
<evidence type="ECO:0000256" key="2">
    <source>
        <dbReference type="SAM" id="SignalP"/>
    </source>
</evidence>
<reference evidence="3 4" key="1">
    <citation type="submission" date="2018-11" db="EMBL/GenBank/DDBJ databases">
        <title>Sequencing the genomes of 1000 actinobacteria strains.</title>
        <authorList>
            <person name="Klenk H.-P."/>
        </authorList>
    </citation>
    <scope>NUCLEOTIDE SEQUENCE [LARGE SCALE GENOMIC DNA]</scope>
    <source>
        <strain evidence="3 4">DSM 13521</strain>
    </source>
</reference>
<dbReference type="InterPro" id="IPR006059">
    <property type="entry name" value="SBP"/>
</dbReference>
<keyword evidence="4" id="KW-1185">Reference proteome</keyword>
<dbReference type="RefSeq" id="WP_123738627.1">
    <property type="nucleotide sequence ID" value="NZ_CALFQU010000049.1"/>
</dbReference>
<evidence type="ECO:0000313" key="4">
    <source>
        <dbReference type="Proteomes" id="UP000275356"/>
    </source>
</evidence>
<keyword evidence="2" id="KW-0732">Signal</keyword>
<proteinExistence type="predicted"/>
<feature type="compositionally biased region" description="Low complexity" evidence="1">
    <location>
        <begin position="33"/>
        <end position="45"/>
    </location>
</feature>
<dbReference type="OrthoDB" id="2510110at2"/>
<feature type="signal peptide" evidence="2">
    <location>
        <begin position="1"/>
        <end position="21"/>
    </location>
</feature>